<proteinExistence type="predicted"/>
<dbReference type="STRING" id="35608.A0A2U1LZ68"/>
<comment type="caution">
    <text evidence="1">The sequence shown here is derived from an EMBL/GenBank/DDBJ whole genome shotgun (WGS) entry which is preliminary data.</text>
</comment>
<evidence type="ECO:0000313" key="1">
    <source>
        <dbReference type="EMBL" id="PWA54281.1"/>
    </source>
</evidence>
<evidence type="ECO:0000313" key="2">
    <source>
        <dbReference type="Proteomes" id="UP000245207"/>
    </source>
</evidence>
<dbReference type="EMBL" id="PKPP01007126">
    <property type="protein sequence ID" value="PWA54281.1"/>
    <property type="molecule type" value="Genomic_DNA"/>
</dbReference>
<dbReference type="AlphaFoldDB" id="A0A2U1LZ68"/>
<keyword evidence="2" id="KW-1185">Reference proteome</keyword>
<protein>
    <submittedName>
        <fullName evidence="1">F-box associated interaction domain-containing protein</fullName>
    </submittedName>
</protein>
<organism evidence="1 2">
    <name type="scientific">Artemisia annua</name>
    <name type="common">Sweet wormwood</name>
    <dbReference type="NCBI Taxonomy" id="35608"/>
    <lineage>
        <taxon>Eukaryota</taxon>
        <taxon>Viridiplantae</taxon>
        <taxon>Streptophyta</taxon>
        <taxon>Embryophyta</taxon>
        <taxon>Tracheophyta</taxon>
        <taxon>Spermatophyta</taxon>
        <taxon>Magnoliopsida</taxon>
        <taxon>eudicotyledons</taxon>
        <taxon>Gunneridae</taxon>
        <taxon>Pentapetalae</taxon>
        <taxon>asterids</taxon>
        <taxon>campanulids</taxon>
        <taxon>Asterales</taxon>
        <taxon>Asteraceae</taxon>
        <taxon>Asteroideae</taxon>
        <taxon>Anthemideae</taxon>
        <taxon>Artemisiinae</taxon>
        <taxon>Artemisia</taxon>
    </lineage>
</organism>
<gene>
    <name evidence="1" type="ORF">CTI12_AA437150</name>
</gene>
<reference evidence="1 2" key="1">
    <citation type="journal article" date="2018" name="Mol. Plant">
        <title>The genome of Artemisia annua provides insight into the evolution of Asteraceae family and artemisinin biosynthesis.</title>
        <authorList>
            <person name="Shen Q."/>
            <person name="Zhang L."/>
            <person name="Liao Z."/>
            <person name="Wang S."/>
            <person name="Yan T."/>
            <person name="Shi P."/>
            <person name="Liu M."/>
            <person name="Fu X."/>
            <person name="Pan Q."/>
            <person name="Wang Y."/>
            <person name="Lv Z."/>
            <person name="Lu X."/>
            <person name="Zhang F."/>
            <person name="Jiang W."/>
            <person name="Ma Y."/>
            <person name="Chen M."/>
            <person name="Hao X."/>
            <person name="Li L."/>
            <person name="Tang Y."/>
            <person name="Lv G."/>
            <person name="Zhou Y."/>
            <person name="Sun X."/>
            <person name="Brodelius P.E."/>
            <person name="Rose J.K.C."/>
            <person name="Tang K."/>
        </authorList>
    </citation>
    <scope>NUCLEOTIDE SEQUENCE [LARGE SCALE GENOMIC DNA]</scope>
    <source>
        <strain evidence="2">cv. Huhao1</strain>
        <tissue evidence="1">Leaf</tissue>
    </source>
</reference>
<name>A0A2U1LZ68_ARTAN</name>
<dbReference type="PANTHER" id="PTHR31672">
    <property type="entry name" value="BNACNNG10540D PROTEIN"/>
    <property type="match status" value="1"/>
</dbReference>
<sequence>MAADSRSLIAPSKRNRYLMEFPDLDAILATLPLNTLFFCCTVSKSLSNRIMKDSGFANLHFVRSEPQLLIHCPTRLSYHLIDLNAGTNFAFGKRIKVKPSFNFPLRDFRVTHSSNGLVLMENSDFYDLVHQCIVLNSVTGEYTMLPQSTFLSKNVRSAFFYCPITNNFKVFLAFDRLVRSSPILESSLNSNSDSMGPKFPKCQKIAKKIGSRRIDKILQEIFRREKEAYDSDEKDYNQRIEELEARVDYRRGIIVELENHGFDSIMDEPLAILKAAVQDDLAEIERLTQMSHVPVLRDTEKSKMVKKIKIIK</sequence>
<accession>A0A2U1LZ68</accession>
<dbReference type="Proteomes" id="UP000245207">
    <property type="component" value="Unassembled WGS sequence"/>
</dbReference>
<dbReference type="InterPro" id="IPR050796">
    <property type="entry name" value="SCF_F-box_component"/>
</dbReference>